<feature type="region of interest" description="Disordered" evidence="3">
    <location>
        <begin position="466"/>
        <end position="558"/>
    </location>
</feature>
<feature type="compositionally biased region" description="Gly residues" evidence="3">
    <location>
        <begin position="704"/>
        <end position="716"/>
    </location>
</feature>
<feature type="compositionally biased region" description="Polar residues" evidence="3">
    <location>
        <begin position="527"/>
        <end position="538"/>
    </location>
</feature>
<evidence type="ECO:0000256" key="2">
    <source>
        <dbReference type="ARBA" id="ARBA00023242"/>
    </source>
</evidence>
<organism evidence="5 6">
    <name type="scientific">Tetrabaena socialis</name>
    <dbReference type="NCBI Taxonomy" id="47790"/>
    <lineage>
        <taxon>Eukaryota</taxon>
        <taxon>Viridiplantae</taxon>
        <taxon>Chlorophyta</taxon>
        <taxon>core chlorophytes</taxon>
        <taxon>Chlorophyceae</taxon>
        <taxon>CS clade</taxon>
        <taxon>Chlamydomonadales</taxon>
        <taxon>Tetrabaenaceae</taxon>
        <taxon>Tetrabaena</taxon>
    </lineage>
</organism>
<feature type="compositionally biased region" description="Low complexity" evidence="3">
    <location>
        <begin position="107"/>
        <end position="153"/>
    </location>
</feature>
<dbReference type="PANTHER" id="PTHR12585:SF69">
    <property type="entry name" value="FI11703P"/>
    <property type="match status" value="1"/>
</dbReference>
<evidence type="ECO:0000313" key="5">
    <source>
        <dbReference type="EMBL" id="PNH12380.1"/>
    </source>
</evidence>
<reference evidence="5 6" key="1">
    <citation type="journal article" date="2017" name="Mol. Biol. Evol.">
        <title>The 4-celled Tetrabaena socialis nuclear genome reveals the essential components for genetic control of cell number at the origin of multicellularity in the volvocine lineage.</title>
        <authorList>
            <person name="Featherston J."/>
            <person name="Arakaki Y."/>
            <person name="Hanschen E.R."/>
            <person name="Ferris P.J."/>
            <person name="Michod R.E."/>
            <person name="Olson B.J.S.C."/>
            <person name="Nozaki H."/>
            <person name="Durand P.M."/>
        </authorList>
    </citation>
    <scope>NUCLEOTIDE SEQUENCE [LARGE SCALE GENOMIC DNA]</scope>
    <source>
        <strain evidence="5 6">NIES-571</strain>
    </source>
</reference>
<comment type="subcellular location">
    <subcellularLocation>
        <location evidence="1">Nucleus</location>
    </subcellularLocation>
</comment>
<feature type="region of interest" description="Disordered" evidence="3">
    <location>
        <begin position="104"/>
        <end position="260"/>
    </location>
</feature>
<feature type="compositionally biased region" description="Low complexity" evidence="3">
    <location>
        <begin position="717"/>
        <end position="746"/>
    </location>
</feature>
<keyword evidence="2" id="KW-0539">Nucleus</keyword>
<evidence type="ECO:0000256" key="3">
    <source>
        <dbReference type="SAM" id="MobiDB-lite"/>
    </source>
</evidence>
<dbReference type="EMBL" id="PGGS01000009">
    <property type="protein sequence ID" value="PNH12380.1"/>
    <property type="molecule type" value="Genomic_DNA"/>
</dbReference>
<dbReference type="Proteomes" id="UP000236333">
    <property type="component" value="Unassembled WGS sequence"/>
</dbReference>
<gene>
    <name evidence="5" type="ORF">TSOC_000645</name>
</gene>
<proteinExistence type="predicted"/>
<feature type="domain" description="Rad21/Rec8-like protein N-terminal" evidence="4">
    <location>
        <begin position="1"/>
        <end position="76"/>
    </location>
</feature>
<dbReference type="GO" id="GO:0005634">
    <property type="term" value="C:nucleus"/>
    <property type="evidence" value="ECO:0007669"/>
    <property type="project" value="UniProtKB-SubCell"/>
</dbReference>
<sequence length="1076" mass="102789">MFYSSQILARKGPLGLMWMAAHMDRGLKRNQVAEASIPCTVDALLSPEAPLALRLSGQLLLGVCRVHARKVSYLLQVGGGAEAGMEGEVEVGVEVGGAGPAAGGSPGIAPAVTPGAPEEDAAAGPARAGSVGPGLAAGAAAGDNSPGSAPGAGNASPRGEAVAAGEQAQPEAAPAATADPAKNPARRQTRAAAAAAARAAAPLPSPQRAPAHAAAAEEAERGPRALATVRPRAAAAAAAGRLARGGSQRAVTVDEEGPTTIPTGVMRQWLQDRSELTHPAWPHAAHGLPAPAYDPAGCRASKRQRTAADAAGMGCGAARLAVAAVGPLWGGPHLAAGSAALGGGGPLAGSRWPRAHAAPRLEGGRSPAPRAAAAEAAGGAAAFASGALAGLFRVATGQAAPVDVLEAGRATARAGGPRASGRGTPAAQIGGNCGTTTVAAAADAQASPAGEALHAVGGRMTAAAPASLAGGRSDEGGPGSSCGGRSRLSGGDALGGGGSEWGPGGEAEDEGAAPGGEQGLASADARPQTSLQHQQQSPRGAGAAGVADGPCWPLPGPAAAPGEGLGAAGGVADGEAAGAEVADMDMDDNLGADRHERGPILGLGSSPAAGNDVDERAGASPVAGPLAVLAELPPANLHARSAAAGATALAAADGAAAAAASPLGPHETAGDGAGQQQPLSHQEWHPAAPLPYDSAAHGLDGAEGWQGEGLEQGGGAPLAAADDLEQPPLLGGTPPAGPGCALGTAASPPAGSMGPLHGAGPNTAPHPSVSGPRSGPQASLPGTPPAPEPGLEADSLHLPPSGPGELGSLPGPTPGSGAALARLRSASESGSGEAGALQLRAGDGSVGGLQPRTLRALHAVAGLQRAAVGGGAPAGGGSVTDGTWVDGSGRGGGEGDRGCPPGSAPAAAPACGSQLPAALLLAAAAHTQLPTQPGGWGMGEAAAAVAHGQGLQQHEGGLAEVAALTGGLCRRDAARCFYDLLVLHNRGLCTLQSQPVALGPGTSYGGASQPCMDVAYQQGAGAMEAGREAGAPHGALEAGDGSAPAAAAPPALRVAADAVPDLWVGLTRRGAELLLS</sequence>
<feature type="region of interest" description="Disordered" evidence="3">
    <location>
        <begin position="588"/>
        <end position="612"/>
    </location>
</feature>
<dbReference type="GO" id="GO:0007062">
    <property type="term" value="P:sister chromatid cohesion"/>
    <property type="evidence" value="ECO:0007669"/>
    <property type="project" value="InterPro"/>
</dbReference>
<accession>A0A2J8AIN6</accession>
<dbReference type="Pfam" id="PF04825">
    <property type="entry name" value="Rad21_Rec8_N"/>
    <property type="match status" value="1"/>
</dbReference>
<feature type="compositionally biased region" description="Low complexity" evidence="3">
    <location>
        <begin position="898"/>
        <end position="907"/>
    </location>
</feature>
<dbReference type="OrthoDB" id="10071381at2759"/>
<dbReference type="GO" id="GO:1990414">
    <property type="term" value="P:replication-born double-strand break repair via sister chromatid exchange"/>
    <property type="evidence" value="ECO:0007669"/>
    <property type="project" value="TreeGrafter"/>
</dbReference>
<comment type="caution">
    <text evidence="5">The sequence shown here is derived from an EMBL/GenBank/DDBJ whole genome shotgun (WGS) entry which is preliminary data.</text>
</comment>
<dbReference type="InterPro" id="IPR006910">
    <property type="entry name" value="Rad21_Rec8_N"/>
</dbReference>
<evidence type="ECO:0000313" key="6">
    <source>
        <dbReference type="Proteomes" id="UP000236333"/>
    </source>
</evidence>
<feature type="region of interest" description="Disordered" evidence="3">
    <location>
        <begin position="660"/>
        <end position="835"/>
    </location>
</feature>
<name>A0A2J8AIN6_9CHLO</name>
<feature type="compositionally biased region" description="Low complexity" evidence="3">
    <location>
        <begin position="190"/>
        <end position="216"/>
    </location>
</feature>
<dbReference type="AlphaFoldDB" id="A0A2J8AIN6"/>
<feature type="compositionally biased region" description="Low complexity" evidence="3">
    <location>
        <begin position="160"/>
        <end position="183"/>
    </location>
</feature>
<dbReference type="GO" id="GO:0008278">
    <property type="term" value="C:cohesin complex"/>
    <property type="evidence" value="ECO:0007669"/>
    <property type="project" value="InterPro"/>
</dbReference>
<evidence type="ECO:0000259" key="4">
    <source>
        <dbReference type="Pfam" id="PF04825"/>
    </source>
</evidence>
<evidence type="ECO:0000256" key="1">
    <source>
        <dbReference type="ARBA" id="ARBA00004123"/>
    </source>
</evidence>
<keyword evidence="6" id="KW-1185">Reference proteome</keyword>
<dbReference type="PANTHER" id="PTHR12585">
    <property type="entry name" value="SCC1 / RAD21 FAMILY MEMBER"/>
    <property type="match status" value="1"/>
</dbReference>
<feature type="compositionally biased region" description="Low complexity" evidence="3">
    <location>
        <begin position="224"/>
        <end position="250"/>
    </location>
</feature>
<protein>
    <submittedName>
        <fullName evidence="5">Sister chromatid cohesion 1 protein 3</fullName>
    </submittedName>
</protein>
<feature type="compositionally biased region" description="Gly residues" evidence="3">
    <location>
        <begin position="868"/>
        <end position="879"/>
    </location>
</feature>
<dbReference type="GO" id="GO:0003682">
    <property type="term" value="F:chromatin binding"/>
    <property type="evidence" value="ECO:0007669"/>
    <property type="project" value="TreeGrafter"/>
</dbReference>
<feature type="compositionally biased region" description="Low complexity" evidence="3">
    <location>
        <begin position="806"/>
        <end position="835"/>
    </location>
</feature>
<dbReference type="InterPro" id="IPR039781">
    <property type="entry name" value="Rad21/Rec8-like"/>
</dbReference>
<feature type="region of interest" description="Disordered" evidence="3">
    <location>
        <begin position="868"/>
        <end position="907"/>
    </location>
</feature>
<feature type="compositionally biased region" description="Gly residues" evidence="3">
    <location>
        <begin position="492"/>
        <end position="505"/>
    </location>
</feature>